<gene>
    <name evidence="1" type="ORF">SNEC2469_LOCUS4257</name>
</gene>
<dbReference type="OrthoDB" id="421453at2759"/>
<comment type="caution">
    <text evidence="1">The sequence shown here is derived from an EMBL/GenBank/DDBJ whole genome shotgun (WGS) entry which is preliminary data.</text>
</comment>
<evidence type="ECO:0000313" key="2">
    <source>
        <dbReference type="Proteomes" id="UP000601435"/>
    </source>
</evidence>
<sequence length="407" mass="46202">MQVTAEDARRILWNTTWWHTPRCAGSKEALDLFPELSELLRYAGDPDWRRYTKATWSFSSGVPLGVDVRLPRTPAHFFRKTKHRKFEGAAEQLSDELRLNYPSAREHELKIEEQFAKEVFLGAMIELPLEEARGAEHGWIGFSIAAHQRLLGISKSRADWMVGWIRKVKSDGFVNIADMGAVLGRLSFGLTLLPLLRPFLGPLYAWVAAVKHCHIKKLPKAIVLILSFLENFFMKDLRTSHVSLPIHMIAIGSRKGYPTWRPHGFSIASLELLATLINVIVFETAPFTHANFICSAATDNRGSSQLTARWLTTSFPLVAVLMELATVLQGNGLSLELHWAPRLQNSLADSLTNQDFKSFNPELRRRFSFSSYQSVVMKDMLDLGSTLYKDIAEWKSRKRGHTVQDKN</sequence>
<dbReference type="EMBL" id="CAJNJA010008748">
    <property type="protein sequence ID" value="CAE7239965.1"/>
    <property type="molecule type" value="Genomic_DNA"/>
</dbReference>
<dbReference type="AlphaFoldDB" id="A0A812L6F7"/>
<name>A0A812L6F7_9DINO</name>
<keyword evidence="2" id="KW-1185">Reference proteome</keyword>
<evidence type="ECO:0000313" key="1">
    <source>
        <dbReference type="EMBL" id="CAE7239965.1"/>
    </source>
</evidence>
<organism evidence="1 2">
    <name type="scientific">Symbiodinium necroappetens</name>
    <dbReference type="NCBI Taxonomy" id="1628268"/>
    <lineage>
        <taxon>Eukaryota</taxon>
        <taxon>Sar</taxon>
        <taxon>Alveolata</taxon>
        <taxon>Dinophyceae</taxon>
        <taxon>Suessiales</taxon>
        <taxon>Symbiodiniaceae</taxon>
        <taxon>Symbiodinium</taxon>
    </lineage>
</organism>
<dbReference type="Proteomes" id="UP000601435">
    <property type="component" value="Unassembled WGS sequence"/>
</dbReference>
<accession>A0A812L6F7</accession>
<proteinExistence type="predicted"/>
<feature type="non-terminal residue" evidence="1">
    <location>
        <position position="407"/>
    </location>
</feature>
<protein>
    <submittedName>
        <fullName evidence="1">Uncharacterized protein</fullName>
    </submittedName>
</protein>
<reference evidence="1" key="1">
    <citation type="submission" date="2021-02" db="EMBL/GenBank/DDBJ databases">
        <authorList>
            <person name="Dougan E. K."/>
            <person name="Rhodes N."/>
            <person name="Thang M."/>
            <person name="Chan C."/>
        </authorList>
    </citation>
    <scope>NUCLEOTIDE SEQUENCE</scope>
</reference>